<reference evidence="3" key="1">
    <citation type="journal article" date="2020" name="mSystems">
        <title>Genome- and Community-Level Interaction Insights into Carbon Utilization and Element Cycling Functions of Hydrothermarchaeota in Hydrothermal Sediment.</title>
        <authorList>
            <person name="Zhou Z."/>
            <person name="Liu Y."/>
            <person name="Xu W."/>
            <person name="Pan J."/>
            <person name="Luo Z.H."/>
            <person name="Li M."/>
        </authorList>
    </citation>
    <scope>NUCLEOTIDE SEQUENCE [LARGE SCALE GENOMIC DNA]</scope>
    <source>
        <strain evidence="3">SpSt-418</strain>
    </source>
</reference>
<dbReference type="GO" id="GO:0010257">
    <property type="term" value="P:NADH dehydrogenase complex assembly"/>
    <property type="evidence" value="ECO:0007669"/>
    <property type="project" value="TreeGrafter"/>
</dbReference>
<dbReference type="AlphaFoldDB" id="A0A7C3KJX3"/>
<feature type="domain" description="NADH:ubiquinone oxidoreductase intermediate-associated protein 30" evidence="2">
    <location>
        <begin position="46"/>
        <end position="212"/>
    </location>
</feature>
<proteinExistence type="inferred from homology"/>
<sequence length="218" mass="24615">MASAIVRLFQTLTFFEPIPFFRWLRRMFFNAPPPPQPPQPQANILFDFTQPDEALAQTWGALDDVVMGGVSASSFRLQDGVARFAGNVSTANSGGFASVRSRNFESALDLSRYSGITLQIKGDGQRYKLLLRDETQWDSVAYAYSFDTTANEWMTIRIPFTQMVPVFRAKTQPNSRPLNTAQIRSIQLMLSKFEYDGALNPNFEPGEFRMDVQAIGVY</sequence>
<accession>A0A7C3KJX3</accession>
<dbReference type="PANTHER" id="PTHR13194:SF19">
    <property type="entry name" value="NAD(P)-BINDING ROSSMANN-FOLD SUPERFAMILY PROTEIN"/>
    <property type="match status" value="1"/>
</dbReference>
<gene>
    <name evidence="3" type="ORF">ENR64_24630</name>
</gene>
<dbReference type="InterPro" id="IPR008979">
    <property type="entry name" value="Galactose-bd-like_sf"/>
</dbReference>
<protein>
    <submittedName>
        <fullName evidence="3">CIA30 family protein</fullName>
    </submittedName>
</protein>
<dbReference type="PANTHER" id="PTHR13194">
    <property type="entry name" value="COMPLEX I INTERMEDIATE-ASSOCIATED PROTEIN 30"/>
    <property type="match status" value="1"/>
</dbReference>
<evidence type="ECO:0000259" key="2">
    <source>
        <dbReference type="Pfam" id="PF08547"/>
    </source>
</evidence>
<dbReference type="EMBL" id="DSRU01000347">
    <property type="protein sequence ID" value="HFN00883.1"/>
    <property type="molecule type" value="Genomic_DNA"/>
</dbReference>
<evidence type="ECO:0000256" key="1">
    <source>
        <dbReference type="ARBA" id="ARBA00007884"/>
    </source>
</evidence>
<organism evidence="3">
    <name type="scientific">Oscillatoriales cyanobacterium SpSt-418</name>
    <dbReference type="NCBI Taxonomy" id="2282169"/>
    <lineage>
        <taxon>Bacteria</taxon>
        <taxon>Bacillati</taxon>
        <taxon>Cyanobacteriota</taxon>
        <taxon>Cyanophyceae</taxon>
        <taxon>Oscillatoriophycideae</taxon>
        <taxon>Oscillatoriales</taxon>
    </lineage>
</organism>
<comment type="similarity">
    <text evidence="1">Belongs to the CIA30 family.</text>
</comment>
<dbReference type="Gene3D" id="2.60.120.430">
    <property type="entry name" value="Galactose-binding lectin"/>
    <property type="match status" value="1"/>
</dbReference>
<dbReference type="GO" id="GO:0051082">
    <property type="term" value="F:unfolded protein binding"/>
    <property type="evidence" value="ECO:0007669"/>
    <property type="project" value="TreeGrafter"/>
</dbReference>
<name>A0A7C3KJX3_9CYAN</name>
<evidence type="ECO:0000313" key="3">
    <source>
        <dbReference type="EMBL" id="HFN00883.1"/>
    </source>
</evidence>
<comment type="caution">
    <text evidence="3">The sequence shown here is derived from an EMBL/GenBank/DDBJ whole genome shotgun (WGS) entry which is preliminary data.</text>
</comment>
<dbReference type="InterPro" id="IPR039131">
    <property type="entry name" value="NDUFAF1"/>
</dbReference>
<dbReference type="InterPro" id="IPR013857">
    <property type="entry name" value="NADH-UbQ_OxRdtase-assoc_prot30"/>
</dbReference>
<dbReference type="SUPFAM" id="SSF49785">
    <property type="entry name" value="Galactose-binding domain-like"/>
    <property type="match status" value="1"/>
</dbReference>
<dbReference type="Pfam" id="PF08547">
    <property type="entry name" value="CIA30"/>
    <property type="match status" value="1"/>
</dbReference>